<name>A0ABS1TIB2_9BACI</name>
<organism evidence="1 2">
    <name type="scientific">Neobacillus paridis</name>
    <dbReference type="NCBI Taxonomy" id="2803862"/>
    <lineage>
        <taxon>Bacteria</taxon>
        <taxon>Bacillati</taxon>
        <taxon>Bacillota</taxon>
        <taxon>Bacilli</taxon>
        <taxon>Bacillales</taxon>
        <taxon>Bacillaceae</taxon>
        <taxon>Neobacillus</taxon>
    </lineage>
</organism>
<protein>
    <submittedName>
        <fullName evidence="1">Uncharacterized protein</fullName>
    </submittedName>
</protein>
<dbReference type="EMBL" id="JAESWB010000025">
    <property type="protein sequence ID" value="MBL4951002.1"/>
    <property type="molecule type" value="Genomic_DNA"/>
</dbReference>
<dbReference type="Proteomes" id="UP000623967">
    <property type="component" value="Unassembled WGS sequence"/>
</dbReference>
<gene>
    <name evidence="1" type="ORF">JK635_01950</name>
</gene>
<evidence type="ECO:0000313" key="1">
    <source>
        <dbReference type="EMBL" id="MBL4951002.1"/>
    </source>
</evidence>
<comment type="caution">
    <text evidence="1">The sequence shown here is derived from an EMBL/GenBank/DDBJ whole genome shotgun (WGS) entry which is preliminary data.</text>
</comment>
<accession>A0ABS1TIB2</accession>
<proteinExistence type="predicted"/>
<sequence length="69" mass="7894">MKGIVPLYYEMAKAPAEQVNSEDIYHSLISAYKANIGEISNNITKIWNSNNVNLDVIKWLCMENNFTID</sequence>
<evidence type="ECO:0000313" key="2">
    <source>
        <dbReference type="Proteomes" id="UP000623967"/>
    </source>
</evidence>
<keyword evidence="2" id="KW-1185">Reference proteome</keyword>
<reference evidence="1 2" key="1">
    <citation type="submission" date="2021-01" db="EMBL/GenBank/DDBJ databases">
        <title>Genome public.</title>
        <authorList>
            <person name="Liu C."/>
            <person name="Sun Q."/>
        </authorList>
    </citation>
    <scope>NUCLEOTIDE SEQUENCE [LARGE SCALE GENOMIC DNA]</scope>
    <source>
        <strain evidence="1 2">YIM B02564</strain>
    </source>
</reference>